<dbReference type="EMBL" id="JAGMUV010000004">
    <property type="protein sequence ID" value="KAH7161584.1"/>
    <property type="molecule type" value="Genomic_DNA"/>
</dbReference>
<keyword evidence="2" id="KW-1185">Reference proteome</keyword>
<accession>A0A9P9FH55</accession>
<name>A0A9P9FH55_9HYPO</name>
<dbReference type="Proteomes" id="UP000738349">
    <property type="component" value="Unassembled WGS sequence"/>
</dbReference>
<protein>
    <submittedName>
        <fullName evidence="1">Uncharacterized protein</fullName>
    </submittedName>
</protein>
<dbReference type="AlphaFoldDB" id="A0A9P9FH55"/>
<reference evidence="1" key="1">
    <citation type="journal article" date="2021" name="Nat. Commun.">
        <title>Genetic determinants of endophytism in the Arabidopsis root mycobiome.</title>
        <authorList>
            <person name="Mesny F."/>
            <person name="Miyauchi S."/>
            <person name="Thiergart T."/>
            <person name="Pickel B."/>
            <person name="Atanasova L."/>
            <person name="Karlsson M."/>
            <person name="Huettel B."/>
            <person name="Barry K.W."/>
            <person name="Haridas S."/>
            <person name="Chen C."/>
            <person name="Bauer D."/>
            <person name="Andreopoulos W."/>
            <person name="Pangilinan J."/>
            <person name="LaButti K."/>
            <person name="Riley R."/>
            <person name="Lipzen A."/>
            <person name="Clum A."/>
            <person name="Drula E."/>
            <person name="Henrissat B."/>
            <person name="Kohler A."/>
            <person name="Grigoriev I.V."/>
            <person name="Martin F.M."/>
            <person name="Hacquard S."/>
        </authorList>
    </citation>
    <scope>NUCLEOTIDE SEQUENCE</scope>
    <source>
        <strain evidence="1">MPI-CAGE-AT-0147</strain>
    </source>
</reference>
<organism evidence="1 2">
    <name type="scientific">Dactylonectria macrodidyma</name>
    <dbReference type="NCBI Taxonomy" id="307937"/>
    <lineage>
        <taxon>Eukaryota</taxon>
        <taxon>Fungi</taxon>
        <taxon>Dikarya</taxon>
        <taxon>Ascomycota</taxon>
        <taxon>Pezizomycotina</taxon>
        <taxon>Sordariomycetes</taxon>
        <taxon>Hypocreomycetidae</taxon>
        <taxon>Hypocreales</taxon>
        <taxon>Nectriaceae</taxon>
        <taxon>Dactylonectria</taxon>
    </lineage>
</organism>
<comment type="caution">
    <text evidence="1">The sequence shown here is derived from an EMBL/GenBank/DDBJ whole genome shotgun (WGS) entry which is preliminary data.</text>
</comment>
<evidence type="ECO:0000313" key="1">
    <source>
        <dbReference type="EMBL" id="KAH7161584.1"/>
    </source>
</evidence>
<proteinExistence type="predicted"/>
<gene>
    <name evidence="1" type="ORF">EDB81DRAFT_349296</name>
</gene>
<evidence type="ECO:0000313" key="2">
    <source>
        <dbReference type="Proteomes" id="UP000738349"/>
    </source>
</evidence>
<sequence length="141" mass="16148">MSSPRTYFLVPVRVQCLWPVLCCACTRYYFLLCFFCDYCVISDLWCCPYHRIFDHISLAIISLFLSSASITPEFSPRTHNHFPGNNAPRCSLLSLPESIDKHLAVTRAVHGCGSQEWSQTKLSRQQVLKRSFSPKSSNRPI</sequence>